<dbReference type="InterPro" id="IPR008756">
    <property type="entry name" value="Peptidase_M56"/>
</dbReference>
<dbReference type="Pfam" id="PF05569">
    <property type="entry name" value="Peptidase_M56"/>
    <property type="match status" value="1"/>
</dbReference>
<reference evidence="4 5" key="1">
    <citation type="journal article" date="2012" name="J. Bacteriol.">
        <title>Complete Genome Sequence of the Fruiting Myxobacterium Corallococcus coralloides DSM 2259.</title>
        <authorList>
            <person name="Huntley S."/>
            <person name="Zhang Y."/>
            <person name="Treuner-Lange A."/>
            <person name="Kneip S."/>
            <person name="Sensen C.W."/>
            <person name="Sogaard-Andersen L."/>
        </authorList>
    </citation>
    <scope>NUCLEOTIDE SEQUENCE [LARGE SCALE GENOMIC DNA]</scope>
    <source>
        <strain evidence="5">ATCC 25202 / DSM 2259 / NBRC 100086 / M2</strain>
    </source>
</reference>
<gene>
    <name evidence="4" type="ordered locus">COCOR_01676</name>
</gene>
<evidence type="ECO:0000259" key="3">
    <source>
        <dbReference type="Pfam" id="PF05569"/>
    </source>
</evidence>
<dbReference type="EMBL" id="CP003389">
    <property type="protein sequence ID" value="AFE04214.1"/>
    <property type="molecule type" value="Genomic_DNA"/>
</dbReference>
<keyword evidence="2" id="KW-0812">Transmembrane</keyword>
<dbReference type="Proteomes" id="UP000007587">
    <property type="component" value="Chromosome"/>
</dbReference>
<dbReference type="AlphaFoldDB" id="H8N012"/>
<dbReference type="STRING" id="1144275.COCOR_01676"/>
<feature type="region of interest" description="Disordered" evidence="1">
    <location>
        <begin position="438"/>
        <end position="458"/>
    </location>
</feature>
<evidence type="ECO:0000256" key="2">
    <source>
        <dbReference type="SAM" id="Phobius"/>
    </source>
</evidence>
<evidence type="ECO:0000313" key="4">
    <source>
        <dbReference type="EMBL" id="AFE04214.1"/>
    </source>
</evidence>
<keyword evidence="2" id="KW-1133">Transmembrane helix</keyword>
<name>H8N012_CORCM</name>
<organism evidence="4 5">
    <name type="scientific">Corallococcus coralloides (strain ATCC 25202 / DSM 2259 / NBRC 100086 / M2)</name>
    <name type="common">Myxococcus coralloides</name>
    <dbReference type="NCBI Taxonomy" id="1144275"/>
    <lineage>
        <taxon>Bacteria</taxon>
        <taxon>Pseudomonadati</taxon>
        <taxon>Myxococcota</taxon>
        <taxon>Myxococcia</taxon>
        <taxon>Myxococcales</taxon>
        <taxon>Cystobacterineae</taxon>
        <taxon>Myxococcaceae</taxon>
        <taxon>Corallococcus</taxon>
    </lineage>
</organism>
<dbReference type="PANTHER" id="PTHR34978:SF3">
    <property type="entry name" value="SLR0241 PROTEIN"/>
    <property type="match status" value="1"/>
</dbReference>
<feature type="domain" description="Peptidase M56" evidence="3">
    <location>
        <begin position="105"/>
        <end position="314"/>
    </location>
</feature>
<dbReference type="KEGG" id="ccx:COCOR_01676"/>
<dbReference type="OrthoDB" id="15218at2"/>
<dbReference type="PANTHER" id="PTHR34978">
    <property type="entry name" value="POSSIBLE SENSOR-TRANSDUCER PROTEIN BLAR"/>
    <property type="match status" value="1"/>
</dbReference>
<dbReference type="InParanoid" id="H8N012"/>
<accession>H8N012</accession>
<dbReference type="HOGENOM" id="CLU_361245_0_0_7"/>
<feature type="compositionally biased region" description="Low complexity" evidence="1">
    <location>
        <begin position="438"/>
        <end position="456"/>
    </location>
</feature>
<keyword evidence="5" id="KW-1185">Reference proteome</keyword>
<protein>
    <recommendedName>
        <fullName evidence="3">Peptidase M56 domain-containing protein</fullName>
    </recommendedName>
</protein>
<feature type="region of interest" description="Disordered" evidence="1">
    <location>
        <begin position="516"/>
        <end position="542"/>
    </location>
</feature>
<feature type="region of interest" description="Disordered" evidence="1">
    <location>
        <begin position="357"/>
        <end position="385"/>
    </location>
</feature>
<dbReference type="eggNOG" id="COG4219">
    <property type="taxonomic scope" value="Bacteria"/>
</dbReference>
<feature type="transmembrane region" description="Helical" evidence="2">
    <location>
        <begin position="12"/>
        <end position="31"/>
    </location>
</feature>
<dbReference type="RefSeq" id="WP_014394522.1">
    <property type="nucleotide sequence ID" value="NC_017030.1"/>
</dbReference>
<reference evidence="5" key="2">
    <citation type="submission" date="2012-03" db="EMBL/GenBank/DDBJ databases">
        <title>Genome sequence of the fruiting myxobacterium Corallococcus coralloides DSM 2259.</title>
        <authorList>
            <person name="Huntley S."/>
            <person name="Zhang Y."/>
            <person name="Treuner-Lange A."/>
            <person name="Sensen C.W."/>
            <person name="Sogaard-Andersen L."/>
        </authorList>
    </citation>
    <scope>NUCLEOTIDE SEQUENCE [LARGE SCALE GENOMIC DNA]</scope>
    <source>
        <strain evidence="5">ATCC 25202 / DSM 2259 / NBRC 100086 / M2</strain>
    </source>
</reference>
<evidence type="ECO:0000313" key="5">
    <source>
        <dbReference type="Proteomes" id="UP000007587"/>
    </source>
</evidence>
<dbReference type="CDD" id="cd07341">
    <property type="entry name" value="M56_BlaR1_MecR1_like"/>
    <property type="match status" value="1"/>
</dbReference>
<sequence length="719" mass="75168">MNGLILEAVGWALVHLVWQGALVAVALALALRWVGRRSANLRYALACGALGIMLALPVATAWRHASRAAESRPVTRTAAVPRTVAPMPAPASVALTQLPASRPLAVEETATLPRLDWVLQQVGEHLPWLVLAWGLGVAASSLRLLKGWMGLRRQVDEAVHASWEWQQRLEVLARRLNLTRPVRLLVSSKLDVPSTLGWLKPVVLVPTATLTGLAVRELELVLAHELAHIRRHDFAVNMVQTLVETVLFYHPAVWWMSQVIRVERENCCDDLAVRQGPGALPYARALTALEALRLQGMDTRGPAMSALGGSLKDRVRRLVVAPASRCSSRWVAGVSIVTLASSLALAVPLTALAVQPPKAPESKALASPAVSATPRSDDAASTGLSHAAAVPAPAAPASTSIAASAATLSAVTASTSAPASGPLPTSLATSVATPRAVTASTSAPASGPSPTSLATSVATPHAVTASTSAPASGLLPTSLAASVATPRAMVVPPPAPLAVLAAPPAPPPAPVPVVAPAPNPAPSAKEKVRAARKESDDADEKTRVGVDPLSVDQLVALKIAGVTPEVVERISAMGYEPTVNTLVGFQHAGVTPDYVKSMTDRFGRSIPAEQLVAMKHLGVTPEWLGQMAALGFGKEDSDDLLAAKAMDINAAWLNELKAAGFGNLTLDEAVQLRAMSVDASFLRELDAAGVKPATVDELVRLRAGGVDADFIRRMQKPRK</sequence>
<evidence type="ECO:0000256" key="1">
    <source>
        <dbReference type="SAM" id="MobiDB-lite"/>
    </source>
</evidence>
<proteinExistence type="predicted"/>
<keyword evidence="2" id="KW-0472">Membrane</keyword>
<feature type="transmembrane region" description="Helical" evidence="2">
    <location>
        <begin position="43"/>
        <end position="62"/>
    </location>
</feature>
<feature type="compositionally biased region" description="Basic and acidic residues" evidence="1">
    <location>
        <begin position="524"/>
        <end position="542"/>
    </location>
</feature>
<dbReference type="Gene3D" id="3.30.2010.10">
    <property type="entry name" value="Metalloproteases ('zincins'), catalytic domain"/>
    <property type="match status" value="1"/>
</dbReference>
<dbReference type="InterPro" id="IPR052173">
    <property type="entry name" value="Beta-lactam_resp_regulator"/>
</dbReference>